<dbReference type="InterPro" id="IPR051410">
    <property type="entry name" value="Ferric/Cupric_Reductase"/>
</dbReference>
<evidence type="ECO:0000256" key="6">
    <source>
        <dbReference type="ARBA" id="ARBA00022692"/>
    </source>
</evidence>
<keyword evidence="18" id="KW-1185">Reference proteome</keyword>
<dbReference type="GO" id="GO:0006879">
    <property type="term" value="P:intracellular iron ion homeostasis"/>
    <property type="evidence" value="ECO:0007669"/>
    <property type="project" value="TreeGrafter"/>
</dbReference>
<dbReference type="InterPro" id="IPR013121">
    <property type="entry name" value="Fe_red_NAD-bd_6"/>
</dbReference>
<evidence type="ECO:0000256" key="15">
    <source>
        <dbReference type="SAM" id="Phobius"/>
    </source>
</evidence>
<feature type="transmembrane region" description="Helical" evidence="15">
    <location>
        <begin position="95"/>
        <end position="115"/>
    </location>
</feature>
<evidence type="ECO:0000259" key="16">
    <source>
        <dbReference type="PROSITE" id="PS51384"/>
    </source>
</evidence>
<dbReference type="InParanoid" id="A0A0C3I0Y3"/>
<evidence type="ECO:0000256" key="7">
    <source>
        <dbReference type="ARBA" id="ARBA00022982"/>
    </source>
</evidence>
<name>A0A0C3I0Y3_OIDMZ</name>
<dbReference type="InterPro" id="IPR039261">
    <property type="entry name" value="FNR_nucleotide-bd"/>
</dbReference>
<keyword evidence="10" id="KW-0406">Ion transport</keyword>
<evidence type="ECO:0000256" key="3">
    <source>
        <dbReference type="ARBA" id="ARBA00012668"/>
    </source>
</evidence>
<dbReference type="GO" id="GO:0005886">
    <property type="term" value="C:plasma membrane"/>
    <property type="evidence" value="ECO:0007669"/>
    <property type="project" value="UniProtKB-SubCell"/>
</dbReference>
<dbReference type="InterPro" id="IPR013130">
    <property type="entry name" value="Fe3_Rdtase_TM_dom"/>
</dbReference>
<evidence type="ECO:0000313" key="17">
    <source>
        <dbReference type="EMBL" id="KIN08735.1"/>
    </source>
</evidence>
<dbReference type="Gene3D" id="3.40.50.80">
    <property type="entry name" value="Nucleotide-binding domain of ferredoxin-NADP reductase (FNR) module"/>
    <property type="match status" value="1"/>
</dbReference>
<reference evidence="17 18" key="1">
    <citation type="submission" date="2014-04" db="EMBL/GenBank/DDBJ databases">
        <authorList>
            <consortium name="DOE Joint Genome Institute"/>
            <person name="Kuo A."/>
            <person name="Martino E."/>
            <person name="Perotto S."/>
            <person name="Kohler A."/>
            <person name="Nagy L.G."/>
            <person name="Floudas D."/>
            <person name="Copeland A."/>
            <person name="Barry K.W."/>
            <person name="Cichocki N."/>
            <person name="Veneault-Fourrey C."/>
            <person name="LaButti K."/>
            <person name="Lindquist E.A."/>
            <person name="Lipzen A."/>
            <person name="Lundell T."/>
            <person name="Morin E."/>
            <person name="Murat C."/>
            <person name="Sun H."/>
            <person name="Tunlid A."/>
            <person name="Henrissat B."/>
            <person name="Grigoriev I.V."/>
            <person name="Hibbett D.S."/>
            <person name="Martin F."/>
            <person name="Nordberg H.P."/>
            <person name="Cantor M.N."/>
            <person name="Hua S.X."/>
        </authorList>
    </citation>
    <scope>NUCLEOTIDE SEQUENCE [LARGE SCALE GENOMIC DNA]</scope>
    <source>
        <strain evidence="17 18">Zn</strain>
    </source>
</reference>
<dbReference type="AlphaFoldDB" id="A0A0C3I0Y3"/>
<feature type="transmembrane region" description="Helical" evidence="15">
    <location>
        <begin position="12"/>
        <end position="30"/>
    </location>
</feature>
<dbReference type="EC" id="1.16.1.9" evidence="3"/>
<feature type="region of interest" description="Disordered" evidence="14">
    <location>
        <begin position="502"/>
        <end position="522"/>
    </location>
</feature>
<dbReference type="Proteomes" id="UP000054321">
    <property type="component" value="Unassembled WGS sequence"/>
</dbReference>
<dbReference type="InterPro" id="IPR017938">
    <property type="entry name" value="Riboflavin_synthase-like_b-brl"/>
</dbReference>
<dbReference type="Pfam" id="PF08030">
    <property type="entry name" value="NAD_binding_6"/>
    <property type="match status" value="1"/>
</dbReference>
<dbReference type="STRING" id="913774.A0A0C3I0Y3"/>
<feature type="transmembrane region" description="Helical" evidence="15">
    <location>
        <begin position="171"/>
        <end position="189"/>
    </location>
</feature>
<evidence type="ECO:0000256" key="12">
    <source>
        <dbReference type="ARBA" id="ARBA00023180"/>
    </source>
</evidence>
<feature type="domain" description="FAD-binding FR-type" evidence="16">
    <location>
        <begin position="295"/>
        <end position="404"/>
    </location>
</feature>
<evidence type="ECO:0000256" key="10">
    <source>
        <dbReference type="ARBA" id="ARBA00023065"/>
    </source>
</evidence>
<keyword evidence="6 15" id="KW-0812">Transmembrane</keyword>
<keyword evidence="4" id="KW-0813">Transport</keyword>
<evidence type="ECO:0000256" key="8">
    <source>
        <dbReference type="ARBA" id="ARBA00022989"/>
    </source>
</evidence>
<dbReference type="CDD" id="cd06186">
    <property type="entry name" value="NOX_Duox_like_FAD_NADP"/>
    <property type="match status" value="1"/>
</dbReference>
<dbReference type="SUPFAM" id="SSF63380">
    <property type="entry name" value="Riboflavin synthase domain-like"/>
    <property type="match status" value="1"/>
</dbReference>
<dbReference type="GO" id="GO:0052851">
    <property type="term" value="F:ferric-chelate reductase (NADPH) activity"/>
    <property type="evidence" value="ECO:0007669"/>
    <property type="project" value="UniProtKB-EC"/>
</dbReference>
<protein>
    <recommendedName>
        <fullName evidence="3">ferric-chelate reductase (NADPH)</fullName>
        <ecNumber evidence="3">1.16.1.9</ecNumber>
    </recommendedName>
</protein>
<dbReference type="SUPFAM" id="SSF52343">
    <property type="entry name" value="Ferredoxin reductase-like, C-terminal NADP-linked domain"/>
    <property type="match status" value="1"/>
</dbReference>
<keyword evidence="11 15" id="KW-0472">Membrane</keyword>
<dbReference type="EMBL" id="KN832870">
    <property type="protein sequence ID" value="KIN08735.1"/>
    <property type="molecule type" value="Genomic_DNA"/>
</dbReference>
<dbReference type="HOGENOM" id="CLU_010365_6_0_1"/>
<comment type="similarity">
    <text evidence="2">Belongs to the ferric reductase (FRE) family.</text>
</comment>
<evidence type="ECO:0000256" key="11">
    <source>
        <dbReference type="ARBA" id="ARBA00023136"/>
    </source>
</evidence>
<dbReference type="PANTHER" id="PTHR32361">
    <property type="entry name" value="FERRIC/CUPRIC REDUCTASE TRANSMEMBRANE COMPONENT"/>
    <property type="match status" value="1"/>
</dbReference>
<dbReference type="SFLD" id="SFLDG01168">
    <property type="entry name" value="Ferric_reductase_subgroup_(FRE"/>
    <property type="match status" value="1"/>
</dbReference>
<evidence type="ECO:0000256" key="4">
    <source>
        <dbReference type="ARBA" id="ARBA00022448"/>
    </source>
</evidence>
<evidence type="ECO:0000256" key="13">
    <source>
        <dbReference type="ARBA" id="ARBA00048483"/>
    </source>
</evidence>
<evidence type="ECO:0000256" key="5">
    <source>
        <dbReference type="ARBA" id="ARBA00022475"/>
    </source>
</evidence>
<gene>
    <name evidence="17" type="ORF">OIDMADRAFT_188407</name>
</gene>
<reference evidence="18" key="2">
    <citation type="submission" date="2015-01" db="EMBL/GenBank/DDBJ databases">
        <title>Evolutionary Origins and Diversification of the Mycorrhizal Mutualists.</title>
        <authorList>
            <consortium name="DOE Joint Genome Institute"/>
            <consortium name="Mycorrhizal Genomics Consortium"/>
            <person name="Kohler A."/>
            <person name="Kuo A."/>
            <person name="Nagy L.G."/>
            <person name="Floudas D."/>
            <person name="Copeland A."/>
            <person name="Barry K.W."/>
            <person name="Cichocki N."/>
            <person name="Veneault-Fourrey C."/>
            <person name="LaButti K."/>
            <person name="Lindquist E.A."/>
            <person name="Lipzen A."/>
            <person name="Lundell T."/>
            <person name="Morin E."/>
            <person name="Murat C."/>
            <person name="Riley R."/>
            <person name="Ohm R."/>
            <person name="Sun H."/>
            <person name="Tunlid A."/>
            <person name="Henrissat B."/>
            <person name="Grigoriev I.V."/>
            <person name="Hibbett D.S."/>
            <person name="Martin F."/>
        </authorList>
    </citation>
    <scope>NUCLEOTIDE SEQUENCE [LARGE SCALE GENOMIC DNA]</scope>
    <source>
        <strain evidence="18">Zn</strain>
    </source>
</reference>
<keyword evidence="9" id="KW-0560">Oxidoreductase</keyword>
<dbReference type="GO" id="GO:0015677">
    <property type="term" value="P:copper ion import"/>
    <property type="evidence" value="ECO:0007669"/>
    <property type="project" value="TreeGrafter"/>
</dbReference>
<evidence type="ECO:0000313" key="18">
    <source>
        <dbReference type="Proteomes" id="UP000054321"/>
    </source>
</evidence>
<dbReference type="PROSITE" id="PS51384">
    <property type="entry name" value="FAD_FR"/>
    <property type="match status" value="1"/>
</dbReference>
<evidence type="ECO:0000256" key="2">
    <source>
        <dbReference type="ARBA" id="ARBA00006278"/>
    </source>
</evidence>
<proteinExistence type="inferred from homology"/>
<keyword evidence="5" id="KW-1003">Cell membrane</keyword>
<sequence length="606" mass="69354">MFTPANMRIAHIYWYIIAAVVGTLAARRLIDQARIFIEKRRASQQQESIPFRPQNSVIQAYDAMIAVFREASYPQPFVLTGTITKYFTPPSLGKCLLLLCYWTMILIMLWSNVILKPGSSIYGYKWEIVGFRAAWVSVTQIPLIYCLSCKINVISLLTGISYERLNWLHRWVSRTLFLTVIVHWSYFFTEWTLADFVQMELQMMPMVKYGFASWGVIGFMVLTSFGFFRSKIYELWVFQHIATAGLLLWLVHTHVPSYAAYNVWIAIGFVAFDRISRILLVAVRNLHIFRGRKVLGANLGYSATVRQLSDQHVHVVIDSVDFSWKAGQHIYITIPRVGLLENHPFTISNTFQSPASIDGKQSIELYIKVRSGFTRRIHKMCAGNDPGRSYRAFISGPWGSSPSLDRFDSLVIMATGTGISYAIPMFESAISCETRIRRVSFVWVIRHWYQLEWFKVRLNENFKKAKIQNIDLCINIFVTEANLTLIPSHGSALPLNDEKEEITSHSMPDADEKQEIRQRSVSFDQPRRLSSESSDAFTVLHGRPILDTILRPVIEGAWGETGIFACGNASFMADVRNYTARESDERAVHKGTGAQALYLYTQTYGW</sequence>
<dbReference type="Pfam" id="PF01794">
    <property type="entry name" value="Ferric_reduct"/>
    <property type="match status" value="1"/>
</dbReference>
<dbReference type="Pfam" id="PF08022">
    <property type="entry name" value="FAD_binding_8"/>
    <property type="match status" value="1"/>
</dbReference>
<feature type="transmembrane region" description="Helical" evidence="15">
    <location>
        <begin position="135"/>
        <end position="159"/>
    </location>
</feature>
<dbReference type="SFLD" id="SFLDS00052">
    <property type="entry name" value="Ferric_Reductase_Domain"/>
    <property type="match status" value="1"/>
</dbReference>
<feature type="transmembrane region" description="Helical" evidence="15">
    <location>
        <begin position="209"/>
        <end position="228"/>
    </location>
</feature>
<feature type="compositionally biased region" description="Basic and acidic residues" evidence="14">
    <location>
        <begin position="508"/>
        <end position="518"/>
    </location>
</feature>
<evidence type="ECO:0000256" key="1">
    <source>
        <dbReference type="ARBA" id="ARBA00004651"/>
    </source>
</evidence>
<keyword evidence="12" id="KW-0325">Glycoprotein</keyword>
<dbReference type="GO" id="GO:0006826">
    <property type="term" value="P:iron ion transport"/>
    <property type="evidence" value="ECO:0007669"/>
    <property type="project" value="TreeGrafter"/>
</dbReference>
<evidence type="ECO:0000256" key="14">
    <source>
        <dbReference type="SAM" id="MobiDB-lite"/>
    </source>
</evidence>
<dbReference type="OrthoDB" id="3944240at2759"/>
<dbReference type="InterPro" id="IPR013112">
    <property type="entry name" value="FAD-bd_8"/>
</dbReference>
<evidence type="ECO:0000256" key="9">
    <source>
        <dbReference type="ARBA" id="ARBA00023002"/>
    </source>
</evidence>
<keyword evidence="8 15" id="KW-1133">Transmembrane helix</keyword>
<keyword evidence="7" id="KW-0249">Electron transport</keyword>
<accession>A0A0C3I0Y3</accession>
<dbReference type="InterPro" id="IPR017927">
    <property type="entry name" value="FAD-bd_FR_type"/>
</dbReference>
<organism evidence="17 18">
    <name type="scientific">Oidiodendron maius (strain Zn)</name>
    <dbReference type="NCBI Taxonomy" id="913774"/>
    <lineage>
        <taxon>Eukaryota</taxon>
        <taxon>Fungi</taxon>
        <taxon>Dikarya</taxon>
        <taxon>Ascomycota</taxon>
        <taxon>Pezizomycotina</taxon>
        <taxon>Leotiomycetes</taxon>
        <taxon>Leotiomycetes incertae sedis</taxon>
        <taxon>Myxotrichaceae</taxon>
        <taxon>Oidiodendron</taxon>
    </lineage>
</organism>
<dbReference type="PANTHER" id="PTHR32361:SF9">
    <property type="entry name" value="FERRIC REDUCTASE TRANSMEMBRANE COMPONENT 3-RELATED"/>
    <property type="match status" value="1"/>
</dbReference>
<comment type="subcellular location">
    <subcellularLocation>
        <location evidence="1">Cell membrane</location>
        <topology evidence="1">Multi-pass membrane protein</topology>
    </subcellularLocation>
</comment>
<comment type="catalytic activity">
    <reaction evidence="13">
        <text>2 a Fe(II)-siderophore + NADP(+) + H(+) = 2 a Fe(III)-siderophore + NADPH</text>
        <dbReference type="Rhea" id="RHEA:28795"/>
        <dbReference type="Rhea" id="RHEA-COMP:11342"/>
        <dbReference type="Rhea" id="RHEA-COMP:11344"/>
        <dbReference type="ChEBI" id="CHEBI:15378"/>
        <dbReference type="ChEBI" id="CHEBI:29033"/>
        <dbReference type="ChEBI" id="CHEBI:29034"/>
        <dbReference type="ChEBI" id="CHEBI:57783"/>
        <dbReference type="ChEBI" id="CHEBI:58349"/>
        <dbReference type="EC" id="1.16.1.9"/>
    </reaction>
</comment>